<proteinExistence type="predicted"/>
<evidence type="ECO:0000256" key="1">
    <source>
        <dbReference type="SAM" id="SignalP"/>
    </source>
</evidence>
<evidence type="ECO:0000313" key="2">
    <source>
        <dbReference type="EMBL" id="MVO10652.1"/>
    </source>
</evidence>
<feature type="signal peptide" evidence="1">
    <location>
        <begin position="1"/>
        <end position="18"/>
    </location>
</feature>
<keyword evidence="1" id="KW-0732">Signal</keyword>
<comment type="caution">
    <text evidence="2">The sequence shown here is derived from an EMBL/GenBank/DDBJ whole genome shotgun (WGS) entry which is preliminary data.</text>
</comment>
<name>A0A6I4IUS4_9FLAO</name>
<sequence>MKQTILFLLFSISLPLFSQEISLQNDSLKIEIRNTYSVTKNILGNNKNLKVDGVTLKKVGIIIKIKNTFKSPLPMSAFSLVDTKNKLRYRADDFTQNSAAPSMNTNPSAVTFHLSKGYFTKFRKEKLYTKNGSEIITRLDIPDLDPSEIDYFSQYKIESFTDLEFTMDYGSKKNPKKTITYLGSLTQKRAYGGLEFRIPELFLTSEYDLYYKDEKVGSVTF</sequence>
<dbReference type="Proteomes" id="UP000431264">
    <property type="component" value="Unassembled WGS sequence"/>
</dbReference>
<dbReference type="EMBL" id="WQLW01000014">
    <property type="protein sequence ID" value="MVO10652.1"/>
    <property type="molecule type" value="Genomic_DNA"/>
</dbReference>
<keyword evidence="3" id="KW-1185">Reference proteome</keyword>
<evidence type="ECO:0000313" key="3">
    <source>
        <dbReference type="Proteomes" id="UP000431264"/>
    </source>
</evidence>
<dbReference type="AlphaFoldDB" id="A0A6I4IUS4"/>
<protein>
    <submittedName>
        <fullName evidence="2">Uncharacterized protein</fullName>
    </submittedName>
</protein>
<gene>
    <name evidence="2" type="ORF">GOQ30_15870</name>
</gene>
<reference evidence="3" key="1">
    <citation type="submission" date="2019-05" db="EMBL/GenBank/DDBJ databases">
        <title>Flavobacterium profundi sp. nov., isolated from a deep-sea seamount.</title>
        <authorList>
            <person name="Zhang D.-C."/>
        </authorList>
    </citation>
    <scope>NUCLEOTIDE SEQUENCE [LARGE SCALE GENOMIC DNA]</scope>
    <source>
        <strain evidence="3">TP390</strain>
    </source>
</reference>
<feature type="chain" id="PRO_5026212720" evidence="1">
    <location>
        <begin position="19"/>
        <end position="221"/>
    </location>
</feature>
<accession>A0A6I4IUS4</accession>
<dbReference type="OrthoDB" id="1426087at2"/>
<dbReference type="RefSeq" id="WP_140999078.1">
    <property type="nucleotide sequence ID" value="NZ_VDCZ01000014.1"/>
</dbReference>
<organism evidence="2 3">
    <name type="scientific">Flavobacterium profundi</name>
    <dbReference type="NCBI Taxonomy" id="1774945"/>
    <lineage>
        <taxon>Bacteria</taxon>
        <taxon>Pseudomonadati</taxon>
        <taxon>Bacteroidota</taxon>
        <taxon>Flavobacteriia</taxon>
        <taxon>Flavobacteriales</taxon>
        <taxon>Flavobacteriaceae</taxon>
        <taxon>Flavobacterium</taxon>
    </lineage>
</organism>